<sequence>MTLDSNCLGVAIDHRIRRLIEPVEYFPRDKVGDHLSILMTEAGQPRDDHSFESGVKAVIEDCATLRALEAVFFTMSGRRLDLRDISVIDLLPYTMDNDWEDMANEEKARAFKAAQWAIGAKEPDVVLCAGKRFLPGKVRGLKDDMWKLESQGVGAILLERYPIRRVNGFHPSYAINYLPEHSCLRQLLFLVVAQTCAVYSKASWKEEAWMTALRNNCSTLYEDSKAVATYKLGSGTKDWAEYEWGSATRLKEKVIPAIESLLGVETALGHILDKVEAQEKLEDEARERREKEPMKPSLLY</sequence>
<comment type="caution">
    <text evidence="1">The sequence shown here is derived from an EMBL/GenBank/DDBJ whole genome shotgun (WGS) entry which is preliminary data.</text>
</comment>
<keyword evidence="2" id="KW-1185">Reference proteome</keyword>
<protein>
    <submittedName>
        <fullName evidence="1">Uncharacterized protein</fullName>
    </submittedName>
</protein>
<accession>A0AAN6Z1A4</accession>
<dbReference type="EMBL" id="MU853234">
    <property type="protein sequence ID" value="KAK4121208.1"/>
    <property type="molecule type" value="Genomic_DNA"/>
</dbReference>
<gene>
    <name evidence="1" type="ORF">N657DRAFT_635807</name>
</gene>
<dbReference type="GeneID" id="87828134"/>
<dbReference type="Proteomes" id="UP001302602">
    <property type="component" value="Unassembled WGS sequence"/>
</dbReference>
<reference evidence="1" key="1">
    <citation type="journal article" date="2023" name="Mol. Phylogenet. Evol.">
        <title>Genome-scale phylogeny and comparative genomics of the fungal order Sordariales.</title>
        <authorList>
            <person name="Hensen N."/>
            <person name="Bonometti L."/>
            <person name="Westerberg I."/>
            <person name="Brannstrom I.O."/>
            <person name="Guillou S."/>
            <person name="Cros-Aarteil S."/>
            <person name="Calhoun S."/>
            <person name="Haridas S."/>
            <person name="Kuo A."/>
            <person name="Mondo S."/>
            <person name="Pangilinan J."/>
            <person name="Riley R."/>
            <person name="LaButti K."/>
            <person name="Andreopoulos B."/>
            <person name="Lipzen A."/>
            <person name="Chen C."/>
            <person name="Yan M."/>
            <person name="Daum C."/>
            <person name="Ng V."/>
            <person name="Clum A."/>
            <person name="Steindorff A."/>
            <person name="Ohm R.A."/>
            <person name="Martin F."/>
            <person name="Silar P."/>
            <person name="Natvig D.O."/>
            <person name="Lalanne C."/>
            <person name="Gautier V."/>
            <person name="Ament-Velasquez S.L."/>
            <person name="Kruys A."/>
            <person name="Hutchinson M.I."/>
            <person name="Powell A.J."/>
            <person name="Barry K."/>
            <person name="Miller A.N."/>
            <person name="Grigoriev I.V."/>
            <person name="Debuchy R."/>
            <person name="Gladieux P."/>
            <person name="Hiltunen Thoren M."/>
            <person name="Johannesson H."/>
        </authorList>
    </citation>
    <scope>NUCLEOTIDE SEQUENCE</scope>
    <source>
        <strain evidence="1">CBS 731.68</strain>
    </source>
</reference>
<evidence type="ECO:0000313" key="1">
    <source>
        <dbReference type="EMBL" id="KAK4121208.1"/>
    </source>
</evidence>
<name>A0AAN6Z1A4_9PEZI</name>
<dbReference type="AlphaFoldDB" id="A0AAN6Z1A4"/>
<reference evidence="1" key="2">
    <citation type="submission" date="2023-05" db="EMBL/GenBank/DDBJ databases">
        <authorList>
            <consortium name="Lawrence Berkeley National Laboratory"/>
            <person name="Steindorff A."/>
            <person name="Hensen N."/>
            <person name="Bonometti L."/>
            <person name="Westerberg I."/>
            <person name="Brannstrom I.O."/>
            <person name="Guillou S."/>
            <person name="Cros-Aarteil S."/>
            <person name="Calhoun S."/>
            <person name="Haridas S."/>
            <person name="Kuo A."/>
            <person name="Mondo S."/>
            <person name="Pangilinan J."/>
            <person name="Riley R."/>
            <person name="Labutti K."/>
            <person name="Andreopoulos B."/>
            <person name="Lipzen A."/>
            <person name="Chen C."/>
            <person name="Yanf M."/>
            <person name="Daum C."/>
            <person name="Ng V."/>
            <person name="Clum A."/>
            <person name="Ohm R."/>
            <person name="Martin F."/>
            <person name="Silar P."/>
            <person name="Natvig D."/>
            <person name="Lalanne C."/>
            <person name="Gautier V."/>
            <person name="Ament-Velasquez S.L."/>
            <person name="Kruys A."/>
            <person name="Hutchinson M.I."/>
            <person name="Powell A.J."/>
            <person name="Barry K."/>
            <person name="Miller A.N."/>
            <person name="Grigoriev I.V."/>
            <person name="Debuchy R."/>
            <person name="Gladieux P."/>
            <person name="Thoren M.H."/>
            <person name="Johannesson H."/>
        </authorList>
    </citation>
    <scope>NUCLEOTIDE SEQUENCE</scope>
    <source>
        <strain evidence="1">CBS 731.68</strain>
    </source>
</reference>
<dbReference type="RefSeq" id="XP_062644979.1">
    <property type="nucleotide sequence ID" value="XM_062791365.1"/>
</dbReference>
<evidence type="ECO:0000313" key="2">
    <source>
        <dbReference type="Proteomes" id="UP001302602"/>
    </source>
</evidence>
<organism evidence="1 2">
    <name type="scientific">Parathielavia appendiculata</name>
    <dbReference type="NCBI Taxonomy" id="2587402"/>
    <lineage>
        <taxon>Eukaryota</taxon>
        <taxon>Fungi</taxon>
        <taxon>Dikarya</taxon>
        <taxon>Ascomycota</taxon>
        <taxon>Pezizomycotina</taxon>
        <taxon>Sordariomycetes</taxon>
        <taxon>Sordariomycetidae</taxon>
        <taxon>Sordariales</taxon>
        <taxon>Chaetomiaceae</taxon>
        <taxon>Parathielavia</taxon>
    </lineage>
</organism>
<proteinExistence type="predicted"/>